<protein>
    <recommendedName>
        <fullName evidence="7">Zn(2)-C6 fungal-type domain-containing protein</fullName>
    </recommendedName>
</protein>
<dbReference type="Proteomes" id="UP000799291">
    <property type="component" value="Unassembled WGS sequence"/>
</dbReference>
<dbReference type="OrthoDB" id="2328572at2759"/>
<reference evidence="8" key="1">
    <citation type="journal article" date="2020" name="Stud. Mycol.">
        <title>101 Dothideomycetes genomes: a test case for predicting lifestyles and emergence of pathogens.</title>
        <authorList>
            <person name="Haridas S."/>
            <person name="Albert R."/>
            <person name="Binder M."/>
            <person name="Bloem J."/>
            <person name="Labutti K."/>
            <person name="Salamov A."/>
            <person name="Andreopoulos B."/>
            <person name="Baker S."/>
            <person name="Barry K."/>
            <person name="Bills G."/>
            <person name="Bluhm B."/>
            <person name="Cannon C."/>
            <person name="Castanera R."/>
            <person name="Culley D."/>
            <person name="Daum C."/>
            <person name="Ezra D."/>
            <person name="Gonzalez J."/>
            <person name="Henrissat B."/>
            <person name="Kuo A."/>
            <person name="Liang C."/>
            <person name="Lipzen A."/>
            <person name="Lutzoni F."/>
            <person name="Magnuson J."/>
            <person name="Mondo S."/>
            <person name="Nolan M."/>
            <person name="Ohm R."/>
            <person name="Pangilinan J."/>
            <person name="Park H.-J."/>
            <person name="Ramirez L."/>
            <person name="Alfaro M."/>
            <person name="Sun H."/>
            <person name="Tritt A."/>
            <person name="Yoshinaga Y."/>
            <person name="Zwiers L.-H."/>
            <person name="Turgeon B."/>
            <person name="Goodwin S."/>
            <person name="Spatafora J."/>
            <person name="Crous P."/>
            <person name="Grigoriev I."/>
        </authorList>
    </citation>
    <scope>NUCLEOTIDE SEQUENCE</scope>
    <source>
        <strain evidence="8">CBS 122367</strain>
    </source>
</reference>
<accession>A0A6G1IGE0</accession>
<evidence type="ECO:0000256" key="6">
    <source>
        <dbReference type="SAM" id="MobiDB-lite"/>
    </source>
</evidence>
<dbReference type="PANTHER" id="PTHR31069">
    <property type="entry name" value="OLEATE-ACTIVATED TRANSCRIPTION FACTOR 1-RELATED"/>
    <property type="match status" value="1"/>
</dbReference>
<dbReference type="PANTHER" id="PTHR31069:SF31">
    <property type="entry name" value="MONODICTYPHENONE CLUSTER TRANSCRIPTION FACTOR-RELATED"/>
    <property type="match status" value="1"/>
</dbReference>
<dbReference type="PROSITE" id="PS50048">
    <property type="entry name" value="ZN2_CY6_FUNGAL_2"/>
    <property type="match status" value="1"/>
</dbReference>
<evidence type="ECO:0000256" key="3">
    <source>
        <dbReference type="ARBA" id="ARBA00023125"/>
    </source>
</evidence>
<evidence type="ECO:0000259" key="7">
    <source>
        <dbReference type="PROSITE" id="PS50048"/>
    </source>
</evidence>
<dbReference type="InterPro" id="IPR050675">
    <property type="entry name" value="OAF3"/>
</dbReference>
<dbReference type="Pfam" id="PF00172">
    <property type="entry name" value="Zn_clus"/>
    <property type="match status" value="1"/>
</dbReference>
<dbReference type="EMBL" id="MU005624">
    <property type="protein sequence ID" value="KAF2677296.1"/>
    <property type="molecule type" value="Genomic_DNA"/>
</dbReference>
<dbReference type="GO" id="GO:0000981">
    <property type="term" value="F:DNA-binding transcription factor activity, RNA polymerase II-specific"/>
    <property type="evidence" value="ECO:0007669"/>
    <property type="project" value="InterPro"/>
</dbReference>
<evidence type="ECO:0000313" key="8">
    <source>
        <dbReference type="EMBL" id="KAF2677296.1"/>
    </source>
</evidence>
<evidence type="ECO:0000256" key="5">
    <source>
        <dbReference type="ARBA" id="ARBA00023242"/>
    </source>
</evidence>
<name>A0A6G1IGE0_9PLEO</name>
<dbReference type="SMART" id="SM00066">
    <property type="entry name" value="GAL4"/>
    <property type="match status" value="1"/>
</dbReference>
<feature type="region of interest" description="Disordered" evidence="6">
    <location>
        <begin position="159"/>
        <end position="197"/>
    </location>
</feature>
<evidence type="ECO:0000313" key="9">
    <source>
        <dbReference type="Proteomes" id="UP000799291"/>
    </source>
</evidence>
<keyword evidence="9" id="KW-1185">Reference proteome</keyword>
<feature type="domain" description="Zn(2)-C6 fungal-type" evidence="7">
    <location>
        <begin position="28"/>
        <end position="58"/>
    </location>
</feature>
<proteinExistence type="predicted"/>
<organism evidence="8 9">
    <name type="scientific">Lentithecium fluviatile CBS 122367</name>
    <dbReference type="NCBI Taxonomy" id="1168545"/>
    <lineage>
        <taxon>Eukaryota</taxon>
        <taxon>Fungi</taxon>
        <taxon>Dikarya</taxon>
        <taxon>Ascomycota</taxon>
        <taxon>Pezizomycotina</taxon>
        <taxon>Dothideomycetes</taxon>
        <taxon>Pleosporomycetidae</taxon>
        <taxon>Pleosporales</taxon>
        <taxon>Massarineae</taxon>
        <taxon>Lentitheciaceae</taxon>
        <taxon>Lentithecium</taxon>
    </lineage>
</organism>
<dbReference type="InterPro" id="IPR001138">
    <property type="entry name" value="Zn2Cys6_DnaBD"/>
</dbReference>
<dbReference type="GO" id="GO:0008270">
    <property type="term" value="F:zinc ion binding"/>
    <property type="evidence" value="ECO:0007669"/>
    <property type="project" value="InterPro"/>
</dbReference>
<feature type="compositionally biased region" description="Polar residues" evidence="6">
    <location>
        <begin position="170"/>
        <end position="189"/>
    </location>
</feature>
<sequence>MLPTPTSPSSSGGSVRTNCTKPVRLRTACNQCCGAKVKCSGEKTGCQRCRNLRMQCVYQESRVGKVPGIRAKKRRLENEQQEGRVQMAAPPASVIASNSTDTSSLTGDDDDALAQWAQDAIMNIPEHNADFLQNHDSIMASMGDSYNLPAMDFNLDTLLQPFPASPPTQPTESRPMQSPISQPQTSSFTPHRPRDRSDSQFVIDCTQIVSDLENYIVADLKSFKIVLGLVKRALEKVVQLSDTPQAARNMRCTILLTAIMYQVVELLDVCYIMLSEDSDRQCNPSFTLRPANSLLLPGLGLGDFGIDAEEQNAWRSQMILKEVRQAGEVLRKMKMLATKGPEQLQPSHGRSRGECFVDLELKLTDLAGRIARRR</sequence>
<keyword evidence="3" id="KW-0238">DNA-binding</keyword>
<gene>
    <name evidence="8" type="ORF">K458DRAFT_163578</name>
</gene>
<dbReference type="SUPFAM" id="SSF57701">
    <property type="entry name" value="Zn2/Cys6 DNA-binding domain"/>
    <property type="match status" value="1"/>
</dbReference>
<dbReference type="Gene3D" id="4.10.240.10">
    <property type="entry name" value="Zn(2)-C6 fungal-type DNA-binding domain"/>
    <property type="match status" value="1"/>
</dbReference>
<dbReference type="CDD" id="cd00067">
    <property type="entry name" value="GAL4"/>
    <property type="match status" value="1"/>
</dbReference>
<dbReference type="AlphaFoldDB" id="A0A6G1IGE0"/>
<evidence type="ECO:0000256" key="4">
    <source>
        <dbReference type="ARBA" id="ARBA00023163"/>
    </source>
</evidence>
<keyword evidence="2" id="KW-0805">Transcription regulation</keyword>
<evidence type="ECO:0000256" key="2">
    <source>
        <dbReference type="ARBA" id="ARBA00023015"/>
    </source>
</evidence>
<keyword evidence="1" id="KW-0479">Metal-binding</keyword>
<keyword evidence="5" id="KW-0539">Nucleus</keyword>
<dbReference type="PROSITE" id="PS00463">
    <property type="entry name" value="ZN2_CY6_FUNGAL_1"/>
    <property type="match status" value="1"/>
</dbReference>
<dbReference type="GO" id="GO:0003677">
    <property type="term" value="F:DNA binding"/>
    <property type="evidence" value="ECO:0007669"/>
    <property type="project" value="UniProtKB-KW"/>
</dbReference>
<keyword evidence="4" id="KW-0804">Transcription</keyword>
<dbReference type="InterPro" id="IPR036864">
    <property type="entry name" value="Zn2-C6_fun-type_DNA-bd_sf"/>
</dbReference>
<evidence type="ECO:0000256" key="1">
    <source>
        <dbReference type="ARBA" id="ARBA00022723"/>
    </source>
</evidence>